<feature type="region of interest" description="Disordered" evidence="1">
    <location>
        <begin position="97"/>
        <end position="125"/>
    </location>
</feature>
<keyword evidence="2" id="KW-1133">Transmembrane helix</keyword>
<feature type="compositionally biased region" description="Low complexity" evidence="1">
    <location>
        <begin position="97"/>
        <end position="106"/>
    </location>
</feature>
<feature type="transmembrane region" description="Helical" evidence="2">
    <location>
        <begin position="12"/>
        <end position="32"/>
    </location>
</feature>
<organism evidence="3 4">
    <name type="scientific">Zootermopsis nevadensis</name>
    <name type="common">Dampwood termite</name>
    <dbReference type="NCBI Taxonomy" id="136037"/>
    <lineage>
        <taxon>Eukaryota</taxon>
        <taxon>Metazoa</taxon>
        <taxon>Ecdysozoa</taxon>
        <taxon>Arthropoda</taxon>
        <taxon>Hexapoda</taxon>
        <taxon>Insecta</taxon>
        <taxon>Pterygota</taxon>
        <taxon>Neoptera</taxon>
        <taxon>Polyneoptera</taxon>
        <taxon>Dictyoptera</taxon>
        <taxon>Blattodea</taxon>
        <taxon>Blattoidea</taxon>
        <taxon>Termitoidae</taxon>
        <taxon>Termopsidae</taxon>
        <taxon>Zootermopsis</taxon>
    </lineage>
</organism>
<evidence type="ECO:0000256" key="2">
    <source>
        <dbReference type="SAM" id="Phobius"/>
    </source>
</evidence>
<dbReference type="eggNOG" id="ENOG502SFUA">
    <property type="taxonomic scope" value="Eukaryota"/>
</dbReference>
<gene>
    <name evidence="3" type="ORF">L798_10452</name>
</gene>
<keyword evidence="4" id="KW-1185">Reference proteome</keyword>
<feature type="compositionally biased region" description="Basic and acidic residues" evidence="1">
    <location>
        <begin position="70"/>
        <end position="80"/>
    </location>
</feature>
<keyword evidence="2" id="KW-0472">Membrane</keyword>
<evidence type="ECO:0000313" key="3">
    <source>
        <dbReference type="EMBL" id="KDR15825.1"/>
    </source>
</evidence>
<sequence>MRVVSSRKRKYWFGGNGWVVCVTLMTCCWLVVGDAVRNTSTLMPRGNSSVKIGASSRARESTGVKIGGSENKRHREGVRVGEASRNRDPVTVKVVTTVPSKVQSSSDKTSGNVSRTNAAEGNRSATVVSPGSLATVPAPSSTTTKLHIGLVVPSKSFGVREYTRAFHAAITGLQTRTRGRKLKLFYKYDISPRYDMKPLTPSPTGNYCRRRISK</sequence>
<dbReference type="EMBL" id="KK852815">
    <property type="protein sequence ID" value="KDR15825.1"/>
    <property type="molecule type" value="Genomic_DNA"/>
</dbReference>
<keyword evidence="2" id="KW-0812">Transmembrane</keyword>
<reference evidence="3 4" key="1">
    <citation type="journal article" date="2014" name="Nat. Commun.">
        <title>Molecular traces of alternative social organization in a termite genome.</title>
        <authorList>
            <person name="Terrapon N."/>
            <person name="Li C."/>
            <person name="Robertson H.M."/>
            <person name="Ji L."/>
            <person name="Meng X."/>
            <person name="Booth W."/>
            <person name="Chen Z."/>
            <person name="Childers C.P."/>
            <person name="Glastad K.M."/>
            <person name="Gokhale K."/>
            <person name="Gowin J."/>
            <person name="Gronenberg W."/>
            <person name="Hermansen R.A."/>
            <person name="Hu H."/>
            <person name="Hunt B.G."/>
            <person name="Huylmans A.K."/>
            <person name="Khalil S.M."/>
            <person name="Mitchell R.D."/>
            <person name="Munoz-Torres M.C."/>
            <person name="Mustard J.A."/>
            <person name="Pan H."/>
            <person name="Reese J.T."/>
            <person name="Scharf M.E."/>
            <person name="Sun F."/>
            <person name="Vogel H."/>
            <person name="Xiao J."/>
            <person name="Yang W."/>
            <person name="Yang Z."/>
            <person name="Yang Z."/>
            <person name="Zhou J."/>
            <person name="Zhu J."/>
            <person name="Brent C.S."/>
            <person name="Elsik C.G."/>
            <person name="Goodisman M.A."/>
            <person name="Liberles D.A."/>
            <person name="Roe R.M."/>
            <person name="Vargo E.L."/>
            <person name="Vilcinskas A."/>
            <person name="Wang J."/>
            <person name="Bornberg-Bauer E."/>
            <person name="Korb J."/>
            <person name="Zhang G."/>
            <person name="Liebig J."/>
        </authorList>
    </citation>
    <scope>NUCLEOTIDE SEQUENCE [LARGE SCALE GENOMIC DNA]</scope>
    <source>
        <tissue evidence="3">Whole organism</tissue>
    </source>
</reference>
<dbReference type="AlphaFoldDB" id="A0A067QZH2"/>
<evidence type="ECO:0000256" key="1">
    <source>
        <dbReference type="SAM" id="MobiDB-lite"/>
    </source>
</evidence>
<name>A0A067QZH2_ZOONE</name>
<protein>
    <submittedName>
        <fullName evidence="3">Uncharacterized protein</fullName>
    </submittedName>
</protein>
<dbReference type="STRING" id="136037.A0A067QZH2"/>
<dbReference type="Proteomes" id="UP000027135">
    <property type="component" value="Unassembled WGS sequence"/>
</dbReference>
<dbReference type="InParanoid" id="A0A067QZH2"/>
<evidence type="ECO:0000313" key="4">
    <source>
        <dbReference type="Proteomes" id="UP000027135"/>
    </source>
</evidence>
<proteinExistence type="predicted"/>
<accession>A0A067QZH2</accession>
<feature type="region of interest" description="Disordered" evidence="1">
    <location>
        <begin position="47"/>
        <end position="80"/>
    </location>
</feature>
<feature type="compositionally biased region" description="Polar residues" evidence="1">
    <location>
        <begin position="107"/>
        <end position="125"/>
    </location>
</feature>